<dbReference type="RefSeq" id="WP_189254786.1">
    <property type="nucleotide sequence ID" value="NZ_BMRE01000013.1"/>
</dbReference>
<feature type="domain" description="TIR" evidence="1">
    <location>
        <begin position="4"/>
        <end position="163"/>
    </location>
</feature>
<dbReference type="SMART" id="SM00255">
    <property type="entry name" value="TIR"/>
    <property type="match status" value="1"/>
</dbReference>
<dbReference type="Proteomes" id="UP000649573">
    <property type="component" value="Unassembled WGS sequence"/>
</dbReference>
<name>A0ABQ2UJ07_9PSEU</name>
<protein>
    <recommendedName>
        <fullName evidence="1">TIR domain-containing protein</fullName>
    </recommendedName>
</protein>
<gene>
    <name evidence="2" type="ORF">GCM10010178_35480</name>
</gene>
<dbReference type="PROSITE" id="PS50104">
    <property type="entry name" value="TIR"/>
    <property type="match status" value="1"/>
</dbReference>
<dbReference type="Pfam" id="PF13676">
    <property type="entry name" value="TIR_2"/>
    <property type="match status" value="1"/>
</dbReference>
<comment type="caution">
    <text evidence="2">The sequence shown here is derived from an EMBL/GenBank/DDBJ whole genome shotgun (WGS) entry which is preliminary data.</text>
</comment>
<evidence type="ECO:0000313" key="3">
    <source>
        <dbReference type="Proteomes" id="UP000649573"/>
    </source>
</evidence>
<dbReference type="EMBL" id="BMRE01000013">
    <property type="protein sequence ID" value="GGU40001.1"/>
    <property type="molecule type" value="Genomic_DNA"/>
</dbReference>
<organism evidence="2 3">
    <name type="scientific">Lentzea flava</name>
    <dbReference type="NCBI Taxonomy" id="103732"/>
    <lineage>
        <taxon>Bacteria</taxon>
        <taxon>Bacillati</taxon>
        <taxon>Actinomycetota</taxon>
        <taxon>Actinomycetes</taxon>
        <taxon>Pseudonocardiales</taxon>
        <taxon>Pseudonocardiaceae</taxon>
        <taxon>Lentzea</taxon>
    </lineage>
</organism>
<evidence type="ECO:0000313" key="2">
    <source>
        <dbReference type="EMBL" id="GGU40001.1"/>
    </source>
</evidence>
<dbReference type="InterPro" id="IPR035897">
    <property type="entry name" value="Toll_tir_struct_dom_sf"/>
</dbReference>
<evidence type="ECO:0000259" key="1">
    <source>
        <dbReference type="PROSITE" id="PS50104"/>
    </source>
</evidence>
<reference evidence="3" key="1">
    <citation type="journal article" date="2019" name="Int. J. Syst. Evol. Microbiol.">
        <title>The Global Catalogue of Microorganisms (GCM) 10K type strain sequencing project: providing services to taxonomists for standard genome sequencing and annotation.</title>
        <authorList>
            <consortium name="The Broad Institute Genomics Platform"/>
            <consortium name="The Broad Institute Genome Sequencing Center for Infectious Disease"/>
            <person name="Wu L."/>
            <person name="Ma J."/>
        </authorList>
    </citation>
    <scope>NUCLEOTIDE SEQUENCE [LARGE SCALE GENOMIC DNA]</scope>
    <source>
        <strain evidence="3">JCM 3296</strain>
    </source>
</reference>
<accession>A0ABQ2UJ07</accession>
<sequence>MSGYLFDFFISYSRQGSVQKWLLNHFYNKLVECLADECAPAPRVYMDRHMPRAVDWSHNLRTSLRHSKIMIQVMTPHYFRSGWCMSELQSMRAREEMLGFASAKIPQGLIYPIVYSDCEDLRDEERMRKWHDFKEYAHPDPVYQQTVEYIHFHKEVKQLARDLVELASWVPDWQEDWPIVELPDPIVTRRTPLPRFEPCPEP</sequence>
<dbReference type="Gene3D" id="3.40.50.10140">
    <property type="entry name" value="Toll/interleukin-1 receptor homology (TIR) domain"/>
    <property type="match status" value="1"/>
</dbReference>
<dbReference type="SUPFAM" id="SSF52200">
    <property type="entry name" value="Toll/Interleukin receptor TIR domain"/>
    <property type="match status" value="1"/>
</dbReference>
<dbReference type="InterPro" id="IPR000157">
    <property type="entry name" value="TIR_dom"/>
</dbReference>
<keyword evidence="3" id="KW-1185">Reference proteome</keyword>
<proteinExistence type="predicted"/>